<evidence type="ECO:0008006" key="3">
    <source>
        <dbReference type="Google" id="ProtNLM"/>
    </source>
</evidence>
<reference evidence="1 2" key="1">
    <citation type="journal article" date="2020" name="Syst. Appl. Microbiol.">
        <title>Alienimonas chondri sp. nov., a novel planctomycete isolated from the biofilm of the red alga Chondrus crispus.</title>
        <authorList>
            <person name="Vitorino I."/>
            <person name="Albuquerque L."/>
            <person name="Wiegand S."/>
            <person name="Kallscheuer N."/>
            <person name="da Costa M.S."/>
            <person name="Lobo-da-Cunha A."/>
            <person name="Jogler C."/>
            <person name="Lage O.M."/>
        </authorList>
    </citation>
    <scope>NUCLEOTIDE SEQUENCE [LARGE SCALE GENOMIC DNA]</scope>
    <source>
        <strain evidence="1 2">LzC2</strain>
    </source>
</reference>
<accession>A0ABX1V8S2</accession>
<evidence type="ECO:0000313" key="2">
    <source>
        <dbReference type="Proteomes" id="UP000609651"/>
    </source>
</evidence>
<protein>
    <recommendedName>
        <fullName evidence="3">Alginate lyase domain-containing protein</fullName>
    </recommendedName>
</protein>
<organism evidence="1 2">
    <name type="scientific">Alienimonas chondri</name>
    <dbReference type="NCBI Taxonomy" id="2681879"/>
    <lineage>
        <taxon>Bacteria</taxon>
        <taxon>Pseudomonadati</taxon>
        <taxon>Planctomycetota</taxon>
        <taxon>Planctomycetia</taxon>
        <taxon>Planctomycetales</taxon>
        <taxon>Planctomycetaceae</taxon>
        <taxon>Alienimonas</taxon>
    </lineage>
</organism>
<name>A0ABX1V8S2_9PLAN</name>
<dbReference type="RefSeq" id="WP_171182944.1">
    <property type="nucleotide sequence ID" value="NZ_WTPX01000005.1"/>
</dbReference>
<keyword evidence="2" id="KW-1185">Reference proteome</keyword>
<gene>
    <name evidence="1" type="ORF">LzC2_02790</name>
</gene>
<proteinExistence type="predicted"/>
<evidence type="ECO:0000313" key="1">
    <source>
        <dbReference type="EMBL" id="NNJ24228.1"/>
    </source>
</evidence>
<sequence>MTGPISCLLLAVLPAQPPGPQLPGDPGPFAETGRLAVARPAAPTDDRSAAALAAFEEALTAYFGGTRQIPLAEKAAYYDWVIRRHHLELFAPKSTGAQVGIVHQTAFLPKTPGGEGTFNPGPDTLTWNGALLAAMSYRYAVTRDPAALEWVRTLIYGLELGMEVTGQKGLPARCFTQSDKPVGSLTMRYRPANGPVIYVHSDAAKGTVNQIAGGLIVCQLLCGSALDPVDLGRAQRLSLILADHLVRHDYHLTEANGKRTEYGDITPRLGPQSIPFNAQVAYLVVAGGAGLGANAPNIDPNAVRRVKEAFEDLRAKHHVYYEVPTQLVRPQRIGASAVVKGMNDRHHVFTAGYTALLLEWELARSANTAADGQFLYEMGRTPLYAMRGVRGERNSLLSFLWGGLLMDGRRAAAILPDPREQQAEFAIARHEIEEGVEHLRRFPLSRRSAIVEKNGERPDVWVVEQRPWDCYVWKANPNLTYRQTGPVLDKWAAGIDYLHAYWAARYWGLPGVQ</sequence>
<dbReference type="EMBL" id="WTPX01000005">
    <property type="protein sequence ID" value="NNJ24228.1"/>
    <property type="molecule type" value="Genomic_DNA"/>
</dbReference>
<dbReference type="Proteomes" id="UP000609651">
    <property type="component" value="Unassembled WGS sequence"/>
</dbReference>
<comment type="caution">
    <text evidence="1">The sequence shown here is derived from an EMBL/GenBank/DDBJ whole genome shotgun (WGS) entry which is preliminary data.</text>
</comment>